<dbReference type="Gramene" id="KOM27555">
    <property type="protein sequence ID" value="KOM27555"/>
    <property type="gene ID" value="LR48_Vigan438s001100"/>
</dbReference>
<protein>
    <submittedName>
        <fullName evidence="1">Uncharacterized protein</fullName>
    </submittedName>
</protein>
<proteinExistence type="predicted"/>
<dbReference type="Proteomes" id="UP000053144">
    <property type="component" value="Unassembled WGS sequence"/>
</dbReference>
<evidence type="ECO:0000313" key="2">
    <source>
        <dbReference type="Proteomes" id="UP000053144"/>
    </source>
</evidence>
<reference evidence="2" key="1">
    <citation type="journal article" date="2015" name="Proc. Natl. Acad. Sci. U.S.A.">
        <title>Genome sequencing of adzuki bean (Vigna angularis) provides insight into high starch and low fat accumulation and domestication.</title>
        <authorList>
            <person name="Yang K."/>
            <person name="Tian Z."/>
            <person name="Chen C."/>
            <person name="Luo L."/>
            <person name="Zhao B."/>
            <person name="Wang Z."/>
            <person name="Yu L."/>
            <person name="Li Y."/>
            <person name="Sun Y."/>
            <person name="Li W."/>
            <person name="Chen Y."/>
            <person name="Li Y."/>
            <person name="Zhang Y."/>
            <person name="Ai D."/>
            <person name="Zhao J."/>
            <person name="Shang C."/>
            <person name="Ma Y."/>
            <person name="Wu B."/>
            <person name="Wang M."/>
            <person name="Gao L."/>
            <person name="Sun D."/>
            <person name="Zhang P."/>
            <person name="Guo F."/>
            <person name="Wang W."/>
            <person name="Li Y."/>
            <person name="Wang J."/>
            <person name="Varshney R.K."/>
            <person name="Wang J."/>
            <person name="Ling H.Q."/>
            <person name="Wan P."/>
        </authorList>
    </citation>
    <scope>NUCLEOTIDE SEQUENCE</scope>
    <source>
        <strain evidence="2">cv. Jingnong 6</strain>
    </source>
</reference>
<dbReference type="AlphaFoldDB" id="A0A0L9TAC0"/>
<evidence type="ECO:0000313" key="1">
    <source>
        <dbReference type="EMBL" id="KOM27555.1"/>
    </source>
</evidence>
<sequence>MSAPPIPILVMASRAATILDSVPEGLPVRINTFGDLGEVVQHEIPTVLVPLRSSEEMQRLSHPLKDYPNFFCIPESNTTNIELLPPLVLCSTCNLPPSTVHYQDTLTTPPHSLGAQ</sequence>
<dbReference type="EMBL" id="KQ258387">
    <property type="protein sequence ID" value="KOM27555.1"/>
    <property type="molecule type" value="Genomic_DNA"/>
</dbReference>
<name>A0A0L9TAC0_PHAAN</name>
<accession>A0A0L9TAC0</accession>
<organism evidence="1 2">
    <name type="scientific">Phaseolus angularis</name>
    <name type="common">Azuki bean</name>
    <name type="synonym">Vigna angularis</name>
    <dbReference type="NCBI Taxonomy" id="3914"/>
    <lineage>
        <taxon>Eukaryota</taxon>
        <taxon>Viridiplantae</taxon>
        <taxon>Streptophyta</taxon>
        <taxon>Embryophyta</taxon>
        <taxon>Tracheophyta</taxon>
        <taxon>Spermatophyta</taxon>
        <taxon>Magnoliopsida</taxon>
        <taxon>eudicotyledons</taxon>
        <taxon>Gunneridae</taxon>
        <taxon>Pentapetalae</taxon>
        <taxon>rosids</taxon>
        <taxon>fabids</taxon>
        <taxon>Fabales</taxon>
        <taxon>Fabaceae</taxon>
        <taxon>Papilionoideae</taxon>
        <taxon>50 kb inversion clade</taxon>
        <taxon>NPAAA clade</taxon>
        <taxon>indigoferoid/millettioid clade</taxon>
        <taxon>Phaseoleae</taxon>
        <taxon>Vigna</taxon>
    </lineage>
</organism>
<gene>
    <name evidence="1" type="ORF">LR48_Vigan438s001100</name>
</gene>